<evidence type="ECO:0000313" key="3">
    <source>
        <dbReference type="Proteomes" id="UP001295740"/>
    </source>
</evidence>
<dbReference type="EMBL" id="CAUWAG010000020">
    <property type="protein sequence ID" value="CAJ2512705.1"/>
    <property type="molecule type" value="Genomic_DNA"/>
</dbReference>
<proteinExistence type="inferred from homology"/>
<dbReference type="PANTHER" id="PTHR43591">
    <property type="entry name" value="METHYLTRANSFERASE"/>
    <property type="match status" value="1"/>
</dbReference>
<dbReference type="InterPro" id="IPR029063">
    <property type="entry name" value="SAM-dependent_MTases_sf"/>
</dbReference>
<name>A0AAI8VY27_9PEZI</name>
<evidence type="ECO:0000313" key="2">
    <source>
        <dbReference type="EMBL" id="CAJ2512705.1"/>
    </source>
</evidence>
<dbReference type="Proteomes" id="UP001295740">
    <property type="component" value="Unassembled WGS sequence"/>
</dbReference>
<sequence length="325" mass="37190">MDQEAVSQNGQSEWTIESTRLPEFCPPGLEVDHEDTKIEIENPYVINPIEKDDSIDEVDRSWLGGKYFLPNDRTELSRLDRQHIMWTRILDGDLVKGPVTEPKHVLDLGTGSGIWAMDFGKTSHRSTFGIPQNCRFEERDFMDPWDYPQKFDLVHGRLIFVAQRDPRKLLQQAFESLAPGGYLEHQELYGVPIGLDGSYSGTFMEQFFFDTVVASKKLGNNMLTIQKYKRWMTEIGFEDVVELHRALPLNPWPAGAYKAIGEMQQKNLEVGFGGLYTRMLTKGLGWSPEKTADAIKKALEQVRAKNIHAYFPIFVVYGRKPLNAE</sequence>
<keyword evidence="3" id="KW-1185">Reference proteome</keyword>
<dbReference type="PANTHER" id="PTHR43591:SF102">
    <property type="entry name" value="S-ADENOSYL-L-METHIONINE-DEPENDENT METHYLTRANSFERASE"/>
    <property type="match status" value="1"/>
</dbReference>
<protein>
    <submittedName>
        <fullName evidence="2">Uu.00g008240.m01.CDS01</fullName>
    </submittedName>
</protein>
<gene>
    <name evidence="2" type="ORF">KHLLAP_LOCUS13173</name>
</gene>
<dbReference type="GO" id="GO:0008168">
    <property type="term" value="F:methyltransferase activity"/>
    <property type="evidence" value="ECO:0007669"/>
    <property type="project" value="TreeGrafter"/>
</dbReference>
<comment type="caution">
    <text evidence="2">The sequence shown here is derived from an EMBL/GenBank/DDBJ whole genome shotgun (WGS) entry which is preliminary data.</text>
</comment>
<dbReference type="CDD" id="cd02440">
    <property type="entry name" value="AdoMet_MTases"/>
    <property type="match status" value="1"/>
</dbReference>
<dbReference type="SUPFAM" id="SSF53335">
    <property type="entry name" value="S-adenosyl-L-methionine-dependent methyltransferases"/>
    <property type="match status" value="1"/>
</dbReference>
<comment type="similarity">
    <text evidence="1">Belongs to the methyltransferase superfamily. LaeA methyltransferase family.</text>
</comment>
<dbReference type="Pfam" id="PF13489">
    <property type="entry name" value="Methyltransf_23"/>
    <property type="match status" value="1"/>
</dbReference>
<reference evidence="2" key="1">
    <citation type="submission" date="2023-10" db="EMBL/GenBank/DDBJ databases">
        <authorList>
            <person name="Hackl T."/>
        </authorList>
    </citation>
    <scope>NUCLEOTIDE SEQUENCE</scope>
</reference>
<evidence type="ECO:0000256" key="1">
    <source>
        <dbReference type="ARBA" id="ARBA00038158"/>
    </source>
</evidence>
<dbReference type="AlphaFoldDB" id="A0AAI8VY27"/>
<accession>A0AAI8VY27</accession>
<organism evidence="2 3">
    <name type="scientific">Anthostomella pinea</name>
    <dbReference type="NCBI Taxonomy" id="933095"/>
    <lineage>
        <taxon>Eukaryota</taxon>
        <taxon>Fungi</taxon>
        <taxon>Dikarya</taxon>
        <taxon>Ascomycota</taxon>
        <taxon>Pezizomycotina</taxon>
        <taxon>Sordariomycetes</taxon>
        <taxon>Xylariomycetidae</taxon>
        <taxon>Xylariales</taxon>
        <taxon>Xylariaceae</taxon>
        <taxon>Anthostomella</taxon>
    </lineage>
</organism>
<dbReference type="Gene3D" id="3.40.50.150">
    <property type="entry name" value="Vaccinia Virus protein VP39"/>
    <property type="match status" value="1"/>
</dbReference>